<evidence type="ECO:0000256" key="3">
    <source>
        <dbReference type="ARBA" id="ARBA00022801"/>
    </source>
</evidence>
<dbReference type="PANTHER" id="PTHR46233:SF3">
    <property type="entry name" value="HYDROXYACYLGLUTATHIONE HYDROLASE GLOC"/>
    <property type="match status" value="1"/>
</dbReference>
<name>A0A9D9I4C0_9BACT</name>
<dbReference type="GO" id="GO:0046872">
    <property type="term" value="F:metal ion binding"/>
    <property type="evidence" value="ECO:0007669"/>
    <property type="project" value="UniProtKB-KW"/>
</dbReference>
<protein>
    <submittedName>
        <fullName evidence="6">MBL fold metallo-hydrolase</fullName>
    </submittedName>
</protein>
<dbReference type="CDD" id="cd06262">
    <property type="entry name" value="metallo-hydrolase-like_MBL-fold"/>
    <property type="match status" value="1"/>
</dbReference>
<dbReference type="SUPFAM" id="SSF56281">
    <property type="entry name" value="Metallo-hydrolase/oxidoreductase"/>
    <property type="match status" value="1"/>
</dbReference>
<evidence type="ECO:0000259" key="5">
    <source>
        <dbReference type="SMART" id="SM00849"/>
    </source>
</evidence>
<evidence type="ECO:0000256" key="1">
    <source>
        <dbReference type="ARBA" id="ARBA00001947"/>
    </source>
</evidence>
<keyword evidence="3" id="KW-0378">Hydrolase</keyword>
<keyword evidence="2" id="KW-0479">Metal-binding</keyword>
<organism evidence="6 7">
    <name type="scientific">Candidatus Merdivivens pullistercoris</name>
    <dbReference type="NCBI Taxonomy" id="2840873"/>
    <lineage>
        <taxon>Bacteria</taxon>
        <taxon>Pseudomonadati</taxon>
        <taxon>Bacteroidota</taxon>
        <taxon>Bacteroidia</taxon>
        <taxon>Bacteroidales</taxon>
        <taxon>Muribaculaceae</taxon>
        <taxon>Muribaculaceae incertae sedis</taxon>
        <taxon>Candidatus Merdivivens</taxon>
    </lineage>
</organism>
<keyword evidence="4" id="KW-0862">Zinc</keyword>
<dbReference type="EMBL" id="JADIME010000076">
    <property type="protein sequence ID" value="MBO8465741.1"/>
    <property type="molecule type" value="Genomic_DNA"/>
</dbReference>
<dbReference type="AlphaFoldDB" id="A0A9D9I4C0"/>
<gene>
    <name evidence="6" type="ORF">IAB93_07085</name>
</gene>
<proteinExistence type="predicted"/>
<reference evidence="6" key="1">
    <citation type="submission" date="2020-10" db="EMBL/GenBank/DDBJ databases">
        <authorList>
            <person name="Gilroy R."/>
        </authorList>
    </citation>
    <scope>NUCLEOTIDE SEQUENCE</scope>
    <source>
        <strain evidence="6">10037</strain>
    </source>
</reference>
<dbReference type="Gene3D" id="3.60.15.10">
    <property type="entry name" value="Ribonuclease Z/Hydroxyacylglutathione hydrolase-like"/>
    <property type="match status" value="1"/>
</dbReference>
<dbReference type="Proteomes" id="UP000823597">
    <property type="component" value="Unassembled WGS sequence"/>
</dbReference>
<accession>A0A9D9I4C0</accession>
<evidence type="ECO:0000313" key="7">
    <source>
        <dbReference type="Proteomes" id="UP000823597"/>
    </source>
</evidence>
<dbReference type="InterPro" id="IPR051453">
    <property type="entry name" value="MBL_Glyoxalase_II"/>
</dbReference>
<dbReference type="GO" id="GO:0016787">
    <property type="term" value="F:hydrolase activity"/>
    <property type="evidence" value="ECO:0007669"/>
    <property type="project" value="UniProtKB-KW"/>
</dbReference>
<feature type="domain" description="Metallo-beta-lactamase" evidence="5">
    <location>
        <begin position="14"/>
        <end position="195"/>
    </location>
</feature>
<sequence length="214" mass="24458">MIEIKRFYFNDLRECTMVLWDETKEAVIVDPGCYTDTEKKRLERFIKDNSLKPVKVLLTHLHFDHVLGLDFVTKRWNIDTYLNPDDKEQAAFVPRFCEMMGYVTPPLPEKTIDIHDGDIVRFGRSELKVIATPGHTRGGVCFYSKENNFLISGDTLFAGSIGRTDHPSGDYDALMKGIMTKLLPLGDNVEVLPGHGYLTTIGEERLKNPFLQPY</sequence>
<comment type="caution">
    <text evidence="6">The sequence shown here is derived from an EMBL/GenBank/DDBJ whole genome shotgun (WGS) entry which is preliminary data.</text>
</comment>
<dbReference type="SMART" id="SM00849">
    <property type="entry name" value="Lactamase_B"/>
    <property type="match status" value="1"/>
</dbReference>
<comment type="cofactor">
    <cofactor evidence="1">
        <name>Zn(2+)</name>
        <dbReference type="ChEBI" id="CHEBI:29105"/>
    </cofactor>
</comment>
<dbReference type="PANTHER" id="PTHR46233">
    <property type="entry name" value="HYDROXYACYLGLUTATHIONE HYDROLASE GLOC"/>
    <property type="match status" value="1"/>
</dbReference>
<reference evidence="6" key="2">
    <citation type="journal article" date="2021" name="PeerJ">
        <title>Extensive microbial diversity within the chicken gut microbiome revealed by metagenomics and culture.</title>
        <authorList>
            <person name="Gilroy R."/>
            <person name="Ravi A."/>
            <person name="Getino M."/>
            <person name="Pursley I."/>
            <person name="Horton D.L."/>
            <person name="Alikhan N.F."/>
            <person name="Baker D."/>
            <person name="Gharbi K."/>
            <person name="Hall N."/>
            <person name="Watson M."/>
            <person name="Adriaenssens E.M."/>
            <person name="Foster-Nyarko E."/>
            <person name="Jarju S."/>
            <person name="Secka A."/>
            <person name="Antonio M."/>
            <person name="Oren A."/>
            <person name="Chaudhuri R.R."/>
            <person name="La Ragione R."/>
            <person name="Hildebrand F."/>
            <person name="Pallen M.J."/>
        </authorList>
    </citation>
    <scope>NUCLEOTIDE SEQUENCE</scope>
    <source>
        <strain evidence="6">10037</strain>
    </source>
</reference>
<evidence type="ECO:0000256" key="2">
    <source>
        <dbReference type="ARBA" id="ARBA00022723"/>
    </source>
</evidence>
<dbReference type="InterPro" id="IPR001279">
    <property type="entry name" value="Metallo-B-lactamas"/>
</dbReference>
<dbReference type="Pfam" id="PF00753">
    <property type="entry name" value="Lactamase_B"/>
    <property type="match status" value="1"/>
</dbReference>
<evidence type="ECO:0000256" key="4">
    <source>
        <dbReference type="ARBA" id="ARBA00022833"/>
    </source>
</evidence>
<dbReference type="InterPro" id="IPR036866">
    <property type="entry name" value="RibonucZ/Hydroxyglut_hydro"/>
</dbReference>
<evidence type="ECO:0000313" key="6">
    <source>
        <dbReference type="EMBL" id="MBO8465741.1"/>
    </source>
</evidence>